<dbReference type="SUPFAM" id="SSF48008">
    <property type="entry name" value="GntR ligand-binding domain-like"/>
    <property type="match status" value="1"/>
</dbReference>
<dbReference type="PANTHER" id="PTHR43537">
    <property type="entry name" value="TRANSCRIPTIONAL REGULATOR, GNTR FAMILY"/>
    <property type="match status" value="1"/>
</dbReference>
<dbReference type="Pfam" id="PF00392">
    <property type="entry name" value="GntR"/>
    <property type="match status" value="1"/>
</dbReference>
<dbReference type="InterPro" id="IPR036388">
    <property type="entry name" value="WH-like_DNA-bd_sf"/>
</dbReference>
<dbReference type="STRING" id="1789224.BFG52_03175"/>
<dbReference type="Pfam" id="PF07729">
    <property type="entry name" value="FCD"/>
    <property type="match status" value="1"/>
</dbReference>
<keyword evidence="6" id="KW-1185">Reference proteome</keyword>
<dbReference type="Gene3D" id="1.10.10.10">
    <property type="entry name" value="Winged helix-like DNA-binding domain superfamily/Winged helix DNA-binding domain"/>
    <property type="match status" value="1"/>
</dbReference>
<dbReference type="InterPro" id="IPR008920">
    <property type="entry name" value="TF_FadR/GntR_C"/>
</dbReference>
<gene>
    <name evidence="5" type="ORF">BFG52_03175</name>
</gene>
<reference evidence="5 6" key="1">
    <citation type="submission" date="2016-08" db="EMBL/GenBank/DDBJ databases">
        <authorList>
            <person name="Seilhamer J.J."/>
        </authorList>
    </citation>
    <scope>NUCLEOTIDE SEQUENCE [LARGE SCALE GENOMIC DNA]</scope>
    <source>
        <strain evidence="5 6">BRTC-1</strain>
    </source>
</reference>
<dbReference type="GO" id="GO:0003677">
    <property type="term" value="F:DNA binding"/>
    <property type="evidence" value="ECO:0007669"/>
    <property type="project" value="UniProtKB-KW"/>
</dbReference>
<accession>A0A1B2LWW8</accession>
<protein>
    <recommendedName>
        <fullName evidence="4">GntR C-terminal domain-containing protein</fullName>
    </recommendedName>
</protein>
<evidence type="ECO:0000256" key="3">
    <source>
        <dbReference type="ARBA" id="ARBA00023163"/>
    </source>
</evidence>
<dbReference type="InterPro" id="IPR036390">
    <property type="entry name" value="WH_DNA-bd_sf"/>
</dbReference>
<evidence type="ECO:0000313" key="6">
    <source>
        <dbReference type="Proteomes" id="UP000093391"/>
    </source>
</evidence>
<dbReference type="Gene3D" id="1.20.120.530">
    <property type="entry name" value="GntR ligand-binding domain-like"/>
    <property type="match status" value="1"/>
</dbReference>
<keyword evidence="1" id="KW-0805">Transcription regulation</keyword>
<dbReference type="Proteomes" id="UP000093391">
    <property type="component" value="Chromosome"/>
</dbReference>
<proteinExistence type="predicted"/>
<keyword evidence="2" id="KW-0238">DNA-binding</keyword>
<dbReference type="PANTHER" id="PTHR43537:SF5">
    <property type="entry name" value="UXU OPERON TRANSCRIPTIONAL REGULATOR"/>
    <property type="match status" value="1"/>
</dbReference>
<dbReference type="AlphaFoldDB" id="A0A1B2LWW8"/>
<dbReference type="OrthoDB" id="6627771at2"/>
<dbReference type="RefSeq" id="WP_067552523.1">
    <property type="nucleotide sequence ID" value="NZ_CP016895.1"/>
</dbReference>
<dbReference type="SUPFAM" id="SSF46785">
    <property type="entry name" value="Winged helix' DNA-binding domain"/>
    <property type="match status" value="1"/>
</dbReference>
<organism evidence="5 6">
    <name type="scientific">Acinetobacter larvae</name>
    <dbReference type="NCBI Taxonomy" id="1789224"/>
    <lineage>
        <taxon>Bacteria</taxon>
        <taxon>Pseudomonadati</taxon>
        <taxon>Pseudomonadota</taxon>
        <taxon>Gammaproteobacteria</taxon>
        <taxon>Moraxellales</taxon>
        <taxon>Moraxellaceae</taxon>
        <taxon>Acinetobacter</taxon>
    </lineage>
</organism>
<keyword evidence="3" id="KW-0804">Transcription</keyword>
<dbReference type="SMART" id="SM00895">
    <property type="entry name" value="FCD"/>
    <property type="match status" value="1"/>
</dbReference>
<evidence type="ECO:0000256" key="2">
    <source>
        <dbReference type="ARBA" id="ARBA00023125"/>
    </source>
</evidence>
<dbReference type="InterPro" id="IPR011711">
    <property type="entry name" value="GntR_C"/>
</dbReference>
<name>A0A1B2LWW8_9GAMM</name>
<dbReference type="InterPro" id="IPR000524">
    <property type="entry name" value="Tscrpt_reg_HTH_GntR"/>
</dbReference>
<dbReference type="EMBL" id="CP016895">
    <property type="protein sequence ID" value="AOA57452.1"/>
    <property type="molecule type" value="Genomic_DNA"/>
</dbReference>
<evidence type="ECO:0000256" key="1">
    <source>
        <dbReference type="ARBA" id="ARBA00023015"/>
    </source>
</evidence>
<dbReference type="GO" id="GO:0003700">
    <property type="term" value="F:DNA-binding transcription factor activity"/>
    <property type="evidence" value="ECO:0007669"/>
    <property type="project" value="InterPro"/>
</dbReference>
<evidence type="ECO:0000313" key="5">
    <source>
        <dbReference type="EMBL" id="AOA57452.1"/>
    </source>
</evidence>
<evidence type="ECO:0000259" key="4">
    <source>
        <dbReference type="SMART" id="SM00895"/>
    </source>
</evidence>
<dbReference type="KEGG" id="ala:BFG52_03175"/>
<feature type="domain" description="GntR C-terminal" evidence="4">
    <location>
        <begin position="83"/>
        <end position="207"/>
    </location>
</feature>
<sequence length="235" mass="26703">MKLIQKPKTLTEEAFEILQDAIIRNQLQFNVLYSATELGQMLGGISRTPVREAAQMLEKIGIVKIEKNRGIRILPTSFATMMESFQIRLMLEVPLIRRATELRREQDVEQLNQIFEEFKQKATSGDITGTLRADRDYHLALLQIVGNQKAIDIISNSRNQVLIAGSATIPHSRSCVETFEDHLQLHHAFIEGEASQAADLMKAHIINTATLLIQQESAKRQGWSDYASKDYLNWI</sequence>